<evidence type="ECO:0008006" key="4">
    <source>
        <dbReference type="Google" id="ProtNLM"/>
    </source>
</evidence>
<evidence type="ECO:0000313" key="2">
    <source>
        <dbReference type="EMBL" id="SFQ77134.1"/>
    </source>
</evidence>
<dbReference type="OrthoDB" id="6007799at2"/>
<evidence type="ECO:0000256" key="1">
    <source>
        <dbReference type="SAM" id="SignalP"/>
    </source>
</evidence>
<keyword evidence="1" id="KW-0732">Signal</keyword>
<gene>
    <name evidence="2" type="ORF">SAMN05216578_103245</name>
</gene>
<feature type="signal peptide" evidence="1">
    <location>
        <begin position="1"/>
        <end position="30"/>
    </location>
</feature>
<dbReference type="AlphaFoldDB" id="A0A1I6B8A7"/>
<protein>
    <recommendedName>
        <fullName evidence="4">DUF3108 domain-containing protein</fullName>
    </recommendedName>
</protein>
<dbReference type="Proteomes" id="UP000242815">
    <property type="component" value="Unassembled WGS sequence"/>
</dbReference>
<evidence type="ECO:0000313" key="3">
    <source>
        <dbReference type="Proteomes" id="UP000242815"/>
    </source>
</evidence>
<name>A0A1I6B8A7_9GAMM</name>
<dbReference type="STRING" id="1002526.SAMN05216578_103245"/>
<organism evidence="2 3">
    <name type="scientific">Halopseudomonas formosensis</name>
    <dbReference type="NCBI Taxonomy" id="1002526"/>
    <lineage>
        <taxon>Bacteria</taxon>
        <taxon>Pseudomonadati</taxon>
        <taxon>Pseudomonadota</taxon>
        <taxon>Gammaproteobacteria</taxon>
        <taxon>Pseudomonadales</taxon>
        <taxon>Pseudomonadaceae</taxon>
        <taxon>Halopseudomonas</taxon>
    </lineage>
</organism>
<dbReference type="InterPro" id="IPR021457">
    <property type="entry name" value="DUF3108"/>
</dbReference>
<accession>A0A1I6B8A7</accession>
<proteinExistence type="predicted"/>
<dbReference type="Pfam" id="PF11306">
    <property type="entry name" value="DUF3108"/>
    <property type="match status" value="1"/>
</dbReference>
<feature type="chain" id="PRO_5017317332" description="DUF3108 domain-containing protein" evidence="1">
    <location>
        <begin position="31"/>
        <end position="252"/>
    </location>
</feature>
<reference evidence="2 3" key="1">
    <citation type="submission" date="2016-10" db="EMBL/GenBank/DDBJ databases">
        <authorList>
            <person name="de Groot N.N."/>
        </authorList>
    </citation>
    <scope>NUCLEOTIDE SEQUENCE [LARGE SCALE GENOMIC DNA]</scope>
    <source>
        <strain evidence="2 3">JCM 18415</strain>
    </source>
</reference>
<sequence>MTDKLSSLCRRPGRWLMAAVLSLGSSLALAQPFQPFTASYAADMKNIPVNGEAVHSLAQNTDGTWSLNFHASMFVARLTEESTLRLEGEEVVPLTYRYQRKGLGRSRETTQQFDWANGEVRGVHKKEEFTLPTQPGLLDKTTYQLALQRDLMAGKTEMSYLVLDGDEIEQYQFRVTGEDRVTTRNGQFDAVEVQRVREPDARRETTLWFAKDWNYLLVRLSQVETDGQHYQIVLKEATVNGQPVAGNPIGGN</sequence>
<dbReference type="EMBL" id="FOYD01000003">
    <property type="protein sequence ID" value="SFQ77134.1"/>
    <property type="molecule type" value="Genomic_DNA"/>
</dbReference>